<protein>
    <submittedName>
        <fullName evidence="14">RdRp</fullName>
    </submittedName>
</protein>
<feature type="compositionally biased region" description="Basic and acidic residues" evidence="10">
    <location>
        <begin position="590"/>
        <end position="602"/>
    </location>
</feature>
<dbReference type="CDD" id="cd23245">
    <property type="entry name" value="Betaflexiviridae_RdRp"/>
    <property type="match status" value="1"/>
</dbReference>
<keyword evidence="6" id="KW-0347">Helicase</keyword>
<feature type="domain" description="Alphavirus-like MT" evidence="13">
    <location>
        <begin position="64"/>
        <end position="236"/>
    </location>
</feature>
<evidence type="ECO:0000256" key="7">
    <source>
        <dbReference type="ARBA" id="ARBA00022840"/>
    </source>
</evidence>
<evidence type="ECO:0000256" key="2">
    <source>
        <dbReference type="ARBA" id="ARBA00022679"/>
    </source>
</evidence>
<dbReference type="PROSITE" id="PS50507">
    <property type="entry name" value="RDRP_SSRNA_POS"/>
    <property type="match status" value="1"/>
</dbReference>
<comment type="catalytic activity">
    <reaction evidence="9">
        <text>ATP + H2O = ADP + phosphate + H(+)</text>
        <dbReference type="Rhea" id="RHEA:13065"/>
        <dbReference type="ChEBI" id="CHEBI:15377"/>
        <dbReference type="ChEBI" id="CHEBI:15378"/>
        <dbReference type="ChEBI" id="CHEBI:30616"/>
        <dbReference type="ChEBI" id="CHEBI:43474"/>
        <dbReference type="ChEBI" id="CHEBI:456216"/>
        <dbReference type="EC" id="3.6.4.13"/>
    </reaction>
</comment>
<feature type="region of interest" description="Disordered" evidence="10">
    <location>
        <begin position="590"/>
        <end position="630"/>
    </location>
</feature>
<keyword evidence="7" id="KW-0067">ATP-binding</keyword>
<evidence type="ECO:0000256" key="9">
    <source>
        <dbReference type="ARBA" id="ARBA00047984"/>
    </source>
</evidence>
<evidence type="ECO:0000259" key="13">
    <source>
        <dbReference type="PROSITE" id="PS51743"/>
    </source>
</evidence>
<dbReference type="Pfam" id="PF01443">
    <property type="entry name" value="Viral_helicase1"/>
    <property type="match status" value="1"/>
</dbReference>
<dbReference type="GO" id="GO:0003723">
    <property type="term" value="F:RNA binding"/>
    <property type="evidence" value="ECO:0007669"/>
    <property type="project" value="InterPro"/>
</dbReference>
<dbReference type="EMBL" id="MW328739">
    <property type="protein sequence ID" value="QQG34609.1"/>
    <property type="molecule type" value="Genomic_RNA"/>
</dbReference>
<keyword evidence="3" id="KW-0548">Nucleotidyltransferase</keyword>
<evidence type="ECO:0000256" key="5">
    <source>
        <dbReference type="ARBA" id="ARBA00022801"/>
    </source>
</evidence>
<proteinExistence type="predicted"/>
<keyword evidence="8" id="KW-0693">Viral RNA replication</keyword>
<dbReference type="Pfam" id="PF01660">
    <property type="entry name" value="Vmethyltransf"/>
    <property type="match status" value="1"/>
</dbReference>
<dbReference type="GO" id="GO:0039694">
    <property type="term" value="P:viral RNA genome replication"/>
    <property type="evidence" value="ECO:0007669"/>
    <property type="project" value="InterPro"/>
</dbReference>
<dbReference type="Pfam" id="PF00978">
    <property type="entry name" value="RdRP_2"/>
    <property type="match status" value="1"/>
</dbReference>
<accession>A0A7T5UEX2</accession>
<evidence type="ECO:0000256" key="10">
    <source>
        <dbReference type="SAM" id="MobiDB-lite"/>
    </source>
</evidence>
<dbReference type="InterPro" id="IPR043502">
    <property type="entry name" value="DNA/RNA_pol_sf"/>
</dbReference>
<dbReference type="SUPFAM" id="SSF56672">
    <property type="entry name" value="DNA/RNA polymerases"/>
    <property type="match status" value="1"/>
</dbReference>
<dbReference type="GO" id="GO:0005524">
    <property type="term" value="F:ATP binding"/>
    <property type="evidence" value="ECO:0007669"/>
    <property type="project" value="UniProtKB-KW"/>
</dbReference>
<dbReference type="GO" id="GO:0008174">
    <property type="term" value="F:mRNA methyltransferase activity"/>
    <property type="evidence" value="ECO:0007669"/>
    <property type="project" value="UniProtKB-UniRule"/>
</dbReference>
<dbReference type="Gene3D" id="3.40.50.300">
    <property type="entry name" value="P-loop containing nucleotide triphosphate hydrolases"/>
    <property type="match status" value="1"/>
</dbReference>
<evidence type="ECO:0000256" key="3">
    <source>
        <dbReference type="ARBA" id="ARBA00022695"/>
    </source>
</evidence>
<evidence type="ECO:0000259" key="11">
    <source>
        <dbReference type="PROSITE" id="PS50507"/>
    </source>
</evidence>
<name>A0A7T5UEX2_9VIRU</name>
<keyword evidence="1" id="KW-0696">RNA-directed RNA polymerase</keyword>
<feature type="domain" description="(+)RNA virus helicase C-terminal" evidence="12">
    <location>
        <begin position="957"/>
        <end position="1263"/>
    </location>
</feature>
<sequence length="1794" mass="207265">MAFRFRTPLEEVVQRMPKDVQDELASTSNQEIVRNEREFLSRHFSFSVTDDVKEYLSNEGVTLSPLPWRVHTHPACKTIENFILYVVLPEAARSYKNLALMSIKKNKYDQIKAYSSSKPYGLDLELINRIVTSRDRTRYGEVQHIRKMAVKKDFNYFIHDELHYWSMSQIEDFLSLHKPKNVLATFIYPVELLFGHKKSILPKVYTFEIMGEDFSFAPDGRVSEAYIQPLAGGDILRMNHIGKGDNYYTVTLLRSIGAHHLLHFRRGGVDDIHEKVRQFGTYPCIDIGPVFGKKRIPVTAMDASIFKKVVFYLFSLKKPDQASAVAKLRQLMNDDMELEKLWFVRDLVSFVQHGNFKWNGNGVCGMLVDWLKSFGGLRESIFASSTFCTDERAFMTLENIKFTLHMDREGEGEPEFDMEAGWSRPSGTIEQRAATTYVGMAPLRARKFRVDYSKLPKSPPFVRNGKFLTFREETVGEKWARLTQEVVKKRAPLFDIMLAEREDARRKKAAAEALLDYHPAAYKLMGGAEETPRVSQETSTRNGWAFVVQEAIEKSKGKKDEMERGWIQERRRRAQIESSFDYVPAGEVRKPAQDITEREREPTGVVRAPPETKEEVIDEHDRGQPQSDLEKETKELISELKESEEEAFNETLEVAYQRLMQEEPNLHNGRKSWFYHSGGLAYFHDKVAYVTISGIKVIDDALSMVSGRHGKGYNSLLLQMYEKGAKIGEHRDDEDCYDEHLVLTHNWRGDAEFHLEGKKIQLSDNTWINFKNTRKHSVIASSERISATFRIQNRQISMRKALQAVKPFQCLMDCFSKFLHQDTSRLFERYPNLLYLTLRNKGVPVDQFKTFTEELNFDCQLIHEAGRLGNKEGDAAILLEDDHYSVVERESQFSSKTQYEKKTKERANLRNHKAEILKRGSGLKVINFKADKGRAVALASSMLDGRTGVMLHQSKDLGTKILPNCATKGDILKKIEEHEAEAELIFKLGFAGSGKSRFIQEYIRGLAPRSCAVISPRANLKQDWVEKTETEDAFTFETALVTNMKSRNLIIIDEYTLFPPGYIDLFVYKMRFETKREVTYVILGDPLQAPYHNDRDSYRLQKRSEVEEVLPEAPYMFSTYRLNRQDATSLGVSGLSERKERVMPRLLFSNVTRMEEDLKSAGPYNVIVASRAEKEVFKKYGAMTFGESQGLTFKLSVIVLSEETKLVSDNHMMVALTRATDGYFFLRNFLGEFSEYKNSCKGLLRKVLDNEKISYFDLQQLTKIQLIPFKAQKGSGLELKNRRLRAIRETDEVDREEKLNGDPWLKGQINLFQRVNMEATSFEEPESNRPSLRTHVALCDANLHSIQMDRIRDKYQREIKTKSGSSTQFMEERRKCNREENLPQCAEPEAIYMMHKHDDTVTLWAAIRKRLKFSSPGKNYSKFIQSATVGKIMLDCFLEHVPMPSKFNADIYDEAVNDFELKKLSKATLEIAKNSIRSDPDRNADEVSIFLKNQLCTKFEKRFMEGKAGQTIACFHHNILVRFAPLARYIEKVFSMVNPGNFYIHQKKNFEELENFVLEHYTGEPCTASDYTAFDSSQDHYVLSFEVQLLNHMGIPQDLIEDYIMLKTTLGSTLGNLAIMRFTGEFSTFLFNTFCNMVFTFMKYKVSRDSVILFAGDDMASLTKLFVCHDYDSKVLSKLSLVAKVEEEYNPLFCGWRLCKYGLFKEPCLNYERLLISKSKGTLNETMTSYFIDFYFAYKKGFLLEDIMSAEQLEIHYKTTRFFLKHENFLHPSYRALLHNSVEDWDSDPLGDSD</sequence>
<keyword evidence="5" id="KW-0378">Hydrolase</keyword>
<reference evidence="14" key="1">
    <citation type="submission" date="2020-11" db="EMBL/GenBank/DDBJ databases">
        <authorList>
            <person name="Bejerman N."/>
        </authorList>
    </citation>
    <scope>NUCLEOTIDE SEQUENCE</scope>
    <source>
        <strain evidence="14">Avo</strain>
    </source>
</reference>
<evidence type="ECO:0000256" key="6">
    <source>
        <dbReference type="ARBA" id="ARBA00022806"/>
    </source>
</evidence>
<feature type="compositionally biased region" description="Basic and acidic residues" evidence="10">
    <location>
        <begin position="610"/>
        <end position="630"/>
    </location>
</feature>
<dbReference type="GO" id="GO:0003724">
    <property type="term" value="F:RNA helicase activity"/>
    <property type="evidence" value="ECO:0007669"/>
    <property type="project" value="UniProtKB-EC"/>
</dbReference>
<dbReference type="InterPro" id="IPR002588">
    <property type="entry name" value="Alphavirus-like_MT_dom"/>
</dbReference>
<dbReference type="Gene3D" id="2.60.120.590">
    <property type="entry name" value="Alpha-ketoglutarate-dependent dioxygenase AlkB-like"/>
    <property type="match status" value="1"/>
</dbReference>
<dbReference type="InterPro" id="IPR007094">
    <property type="entry name" value="RNA-dir_pol_PSvirus"/>
</dbReference>
<dbReference type="GO" id="GO:0003968">
    <property type="term" value="F:RNA-directed RNA polymerase activity"/>
    <property type="evidence" value="ECO:0007669"/>
    <property type="project" value="UniProtKB-KW"/>
</dbReference>
<dbReference type="GO" id="GO:0016787">
    <property type="term" value="F:hydrolase activity"/>
    <property type="evidence" value="ECO:0007669"/>
    <property type="project" value="UniProtKB-KW"/>
</dbReference>
<evidence type="ECO:0000256" key="8">
    <source>
        <dbReference type="ARBA" id="ARBA00022953"/>
    </source>
</evidence>
<dbReference type="InterPro" id="IPR027417">
    <property type="entry name" value="P-loop_NTPase"/>
</dbReference>
<evidence type="ECO:0000259" key="12">
    <source>
        <dbReference type="PROSITE" id="PS51657"/>
    </source>
</evidence>
<dbReference type="GO" id="GO:0006351">
    <property type="term" value="P:DNA-templated transcription"/>
    <property type="evidence" value="ECO:0007669"/>
    <property type="project" value="InterPro"/>
</dbReference>
<keyword evidence="4" id="KW-0547">Nucleotide-binding</keyword>
<feature type="domain" description="RdRp catalytic" evidence="11">
    <location>
        <begin position="1564"/>
        <end position="1671"/>
    </location>
</feature>
<evidence type="ECO:0000313" key="14">
    <source>
        <dbReference type="EMBL" id="QQG34609.1"/>
    </source>
</evidence>
<dbReference type="InterPro" id="IPR027351">
    <property type="entry name" value="(+)RNA_virus_helicase_core_dom"/>
</dbReference>
<dbReference type="PROSITE" id="PS51657">
    <property type="entry name" value="PSRV_HELICASE"/>
    <property type="match status" value="1"/>
</dbReference>
<dbReference type="SUPFAM" id="SSF51197">
    <property type="entry name" value="Clavaminate synthase-like"/>
    <property type="match status" value="1"/>
</dbReference>
<evidence type="ECO:0000256" key="4">
    <source>
        <dbReference type="ARBA" id="ARBA00022741"/>
    </source>
</evidence>
<keyword evidence="2" id="KW-0808">Transferase</keyword>
<dbReference type="GO" id="GO:0006396">
    <property type="term" value="P:RNA processing"/>
    <property type="evidence" value="ECO:0007669"/>
    <property type="project" value="InterPro"/>
</dbReference>
<organism evidence="14">
    <name type="scientific">Avocado betaflexivirus 1</name>
    <dbReference type="NCBI Taxonomy" id="2794401"/>
    <lineage>
        <taxon>Viruses</taxon>
        <taxon>Riboviria</taxon>
        <taxon>Orthornavirae</taxon>
        <taxon>Kitrinoviricota</taxon>
        <taxon>Alsuviricetes</taxon>
        <taxon>Tymovirales</taxon>
        <taxon>Betaflexiviridae</taxon>
    </lineage>
</organism>
<dbReference type="InterPro" id="IPR037151">
    <property type="entry name" value="AlkB-like_sf"/>
</dbReference>
<dbReference type="PROSITE" id="PS51743">
    <property type="entry name" value="ALPHAVIRUS_MT"/>
    <property type="match status" value="1"/>
</dbReference>
<evidence type="ECO:0000256" key="1">
    <source>
        <dbReference type="ARBA" id="ARBA00022484"/>
    </source>
</evidence>
<dbReference type="InterPro" id="IPR001788">
    <property type="entry name" value="RNA-dep_RNA_pol_alsuvir"/>
</dbReference>
<dbReference type="SUPFAM" id="SSF52540">
    <property type="entry name" value="P-loop containing nucleoside triphosphate hydrolases"/>
    <property type="match status" value="1"/>
</dbReference>
<dbReference type="GO" id="GO:0016556">
    <property type="term" value="P:mRNA modification"/>
    <property type="evidence" value="ECO:0007669"/>
    <property type="project" value="InterPro"/>
</dbReference>